<name>A0ABS1WYE4_9GAMM</name>
<gene>
    <name evidence="2" type="ORF">JM946_14615</name>
</gene>
<dbReference type="Gene3D" id="1.20.120.1760">
    <property type="match status" value="1"/>
</dbReference>
<reference evidence="2 3" key="1">
    <citation type="journal article" date="2021" name="Int. J. Syst. Evol. Microbiol.">
        <title>Steroidobacter gossypii sp. nov., isolated from soil of cotton cropping field.</title>
        <authorList>
            <person name="Huang R."/>
            <person name="Yang S."/>
            <person name="Zhen C."/>
            <person name="Liu W."/>
        </authorList>
    </citation>
    <scope>NUCLEOTIDE SEQUENCE [LARGE SCALE GENOMIC DNA]</scope>
    <source>
        <strain evidence="2 3">S1-65</strain>
    </source>
</reference>
<feature type="transmembrane region" description="Helical" evidence="1">
    <location>
        <begin position="40"/>
        <end position="60"/>
    </location>
</feature>
<accession>A0ABS1WYE4</accession>
<keyword evidence="1" id="KW-0812">Transmembrane</keyword>
<feature type="transmembrane region" description="Helical" evidence="1">
    <location>
        <begin position="162"/>
        <end position="180"/>
    </location>
</feature>
<keyword evidence="3" id="KW-1185">Reference proteome</keyword>
<feature type="transmembrane region" description="Helical" evidence="1">
    <location>
        <begin position="186"/>
        <end position="204"/>
    </location>
</feature>
<dbReference type="Proteomes" id="UP000661077">
    <property type="component" value="Unassembled WGS sequence"/>
</dbReference>
<keyword evidence="1" id="KW-1133">Transmembrane helix</keyword>
<dbReference type="EMBL" id="JAEVLS010000003">
    <property type="protein sequence ID" value="MBM0105962.1"/>
    <property type="molecule type" value="Genomic_DNA"/>
</dbReference>
<protein>
    <submittedName>
        <fullName evidence="2">CDP-alcohol phosphatidyltransferase family protein</fullName>
    </submittedName>
</protein>
<dbReference type="RefSeq" id="WP_203168035.1">
    <property type="nucleotide sequence ID" value="NZ_JAEVLS010000003.1"/>
</dbReference>
<evidence type="ECO:0000313" key="2">
    <source>
        <dbReference type="EMBL" id="MBM0105962.1"/>
    </source>
</evidence>
<dbReference type="Pfam" id="PF01066">
    <property type="entry name" value="CDP-OH_P_transf"/>
    <property type="match status" value="1"/>
</dbReference>
<dbReference type="InterPro" id="IPR000462">
    <property type="entry name" value="CDP-OH_P_trans"/>
</dbReference>
<sequence>MRSQTLMVSYLRDPANAITAVGLCFALLALYYVHIGQLEVALAAALWALIADHVDGIVAARTRNRRQNAGAIGKQLDSFTDLISDSVFPAMLVLQLNGASLLSLGLAGLLLLAGALRLSYFNTFGLSGGQHFTGVPLSYDLPALALLFLFRPWLEAQLFQALVNSSLLLLAVLHVSSLLVPKARGVYLGGIIAFTVASSVALFIRGMQ</sequence>
<proteinExistence type="predicted"/>
<feature type="transmembrane region" description="Helical" evidence="1">
    <location>
        <begin position="15"/>
        <end position="34"/>
    </location>
</feature>
<evidence type="ECO:0000313" key="3">
    <source>
        <dbReference type="Proteomes" id="UP000661077"/>
    </source>
</evidence>
<keyword evidence="1" id="KW-0472">Membrane</keyword>
<comment type="caution">
    <text evidence="2">The sequence shown here is derived from an EMBL/GenBank/DDBJ whole genome shotgun (WGS) entry which is preliminary data.</text>
</comment>
<organism evidence="2 3">
    <name type="scientific">Steroidobacter gossypii</name>
    <dbReference type="NCBI Taxonomy" id="2805490"/>
    <lineage>
        <taxon>Bacteria</taxon>
        <taxon>Pseudomonadati</taxon>
        <taxon>Pseudomonadota</taxon>
        <taxon>Gammaproteobacteria</taxon>
        <taxon>Steroidobacterales</taxon>
        <taxon>Steroidobacteraceae</taxon>
        <taxon>Steroidobacter</taxon>
    </lineage>
</organism>
<evidence type="ECO:0000256" key="1">
    <source>
        <dbReference type="SAM" id="Phobius"/>
    </source>
</evidence>
<dbReference type="InterPro" id="IPR043130">
    <property type="entry name" value="CDP-OH_PTrfase_TM_dom"/>
</dbReference>
<feature type="transmembrane region" description="Helical" evidence="1">
    <location>
        <begin position="101"/>
        <end position="120"/>
    </location>
</feature>